<gene>
    <name evidence="1" type="primary">Necator_chrII.g6223</name>
    <name evidence="1" type="ORF">RB195_018430</name>
</gene>
<evidence type="ECO:0000313" key="1">
    <source>
        <dbReference type="EMBL" id="KAK6735244.1"/>
    </source>
</evidence>
<reference evidence="1 2" key="1">
    <citation type="submission" date="2023-08" db="EMBL/GenBank/DDBJ databases">
        <title>A Necator americanus chromosomal reference genome.</title>
        <authorList>
            <person name="Ilik V."/>
            <person name="Petrzelkova K.J."/>
            <person name="Pardy F."/>
            <person name="Fuh T."/>
            <person name="Niatou-Singa F.S."/>
            <person name="Gouil Q."/>
            <person name="Baker L."/>
            <person name="Ritchie M.E."/>
            <person name="Jex A.R."/>
            <person name="Gazzola D."/>
            <person name="Li H."/>
            <person name="Toshio Fujiwara R."/>
            <person name="Zhan B."/>
            <person name="Aroian R.V."/>
            <person name="Pafco B."/>
            <person name="Schwarz E.M."/>
        </authorList>
    </citation>
    <scope>NUCLEOTIDE SEQUENCE [LARGE SCALE GENOMIC DNA]</scope>
    <source>
        <strain evidence="1 2">Aroian</strain>
        <tissue evidence="1">Whole animal</tissue>
    </source>
</reference>
<accession>A0ABR1C9T2</accession>
<protein>
    <submittedName>
        <fullName evidence="1">Uncharacterized protein</fullName>
    </submittedName>
</protein>
<name>A0ABR1C9T2_NECAM</name>
<keyword evidence="2" id="KW-1185">Reference proteome</keyword>
<evidence type="ECO:0000313" key="2">
    <source>
        <dbReference type="Proteomes" id="UP001303046"/>
    </source>
</evidence>
<proteinExistence type="predicted"/>
<dbReference type="Proteomes" id="UP001303046">
    <property type="component" value="Unassembled WGS sequence"/>
</dbReference>
<organism evidence="1 2">
    <name type="scientific">Necator americanus</name>
    <name type="common">Human hookworm</name>
    <dbReference type="NCBI Taxonomy" id="51031"/>
    <lineage>
        <taxon>Eukaryota</taxon>
        <taxon>Metazoa</taxon>
        <taxon>Ecdysozoa</taxon>
        <taxon>Nematoda</taxon>
        <taxon>Chromadorea</taxon>
        <taxon>Rhabditida</taxon>
        <taxon>Rhabditina</taxon>
        <taxon>Rhabditomorpha</taxon>
        <taxon>Strongyloidea</taxon>
        <taxon>Ancylostomatidae</taxon>
        <taxon>Bunostominae</taxon>
        <taxon>Necator</taxon>
    </lineage>
</organism>
<sequence>MALLVSLIVVKKRRGNHITPTKYVITRLNAHVPVPSPAYSFVLPQYAGEETSSIFDCSYVNATRAQGWRVATEIVLQAVFYDDQGEMSRTTPDYPITSDSWYAAFKRSFFVSPSVRYPCLLQPSKTRPVQQ</sequence>
<dbReference type="EMBL" id="JAVFWL010000002">
    <property type="protein sequence ID" value="KAK6735244.1"/>
    <property type="molecule type" value="Genomic_DNA"/>
</dbReference>
<comment type="caution">
    <text evidence="1">The sequence shown here is derived from an EMBL/GenBank/DDBJ whole genome shotgun (WGS) entry which is preliminary data.</text>
</comment>